<evidence type="ECO:0000256" key="1">
    <source>
        <dbReference type="SAM" id="MobiDB-lite"/>
    </source>
</evidence>
<protein>
    <submittedName>
        <fullName evidence="2">Uncharacterized protein</fullName>
    </submittedName>
</protein>
<reference evidence="2" key="1">
    <citation type="submission" date="2013-07" db="EMBL/GenBank/DDBJ databases">
        <title>The Genome Sequence of Cryptococcus bestiolae CBS10118.</title>
        <authorList>
            <consortium name="The Broad Institute Genome Sequencing Platform"/>
            <person name="Cuomo C."/>
            <person name="Litvintseva A."/>
            <person name="Chen Y."/>
            <person name="Heitman J."/>
            <person name="Sun S."/>
            <person name="Springer D."/>
            <person name="Dromer F."/>
            <person name="Young S.K."/>
            <person name="Zeng Q."/>
            <person name="Gargeya S."/>
            <person name="Fitzgerald M."/>
            <person name="Abouelleil A."/>
            <person name="Alvarado L."/>
            <person name="Berlin A.M."/>
            <person name="Chapman S.B."/>
            <person name="Dewar J."/>
            <person name="Goldberg J."/>
            <person name="Griggs A."/>
            <person name="Gujja S."/>
            <person name="Hansen M."/>
            <person name="Howarth C."/>
            <person name="Imamovic A."/>
            <person name="Larimer J."/>
            <person name="McCowan C."/>
            <person name="Murphy C."/>
            <person name="Pearson M."/>
            <person name="Priest M."/>
            <person name="Roberts A."/>
            <person name="Saif S."/>
            <person name="Shea T."/>
            <person name="Sykes S."/>
            <person name="Wortman J."/>
            <person name="Nusbaum C."/>
            <person name="Birren B."/>
        </authorList>
    </citation>
    <scope>NUCLEOTIDE SEQUENCE [LARGE SCALE GENOMIC DNA]</scope>
    <source>
        <strain evidence="2">CBS 10118</strain>
    </source>
</reference>
<dbReference type="OrthoDB" id="2562918at2759"/>
<dbReference type="RefSeq" id="XP_019046211.2">
    <property type="nucleotide sequence ID" value="XM_019191581.2"/>
</dbReference>
<name>A0A1B9G2A3_9TREE</name>
<accession>A0A1B9G2A3</accession>
<dbReference type="AlphaFoldDB" id="A0A1B9G2A3"/>
<proteinExistence type="predicted"/>
<dbReference type="KEGG" id="kbi:30209350"/>
<dbReference type="STRING" id="1296100.A0A1B9G2A3"/>
<feature type="compositionally biased region" description="Low complexity" evidence="1">
    <location>
        <begin position="16"/>
        <end position="30"/>
    </location>
</feature>
<dbReference type="EMBL" id="KI894021">
    <property type="protein sequence ID" value="OCF25141.1"/>
    <property type="molecule type" value="Genomic_DNA"/>
</dbReference>
<evidence type="ECO:0000313" key="2">
    <source>
        <dbReference type="EMBL" id="OCF25141.1"/>
    </source>
</evidence>
<feature type="region of interest" description="Disordered" evidence="1">
    <location>
        <begin position="16"/>
        <end position="35"/>
    </location>
</feature>
<dbReference type="GeneID" id="30209350"/>
<dbReference type="VEuPathDB" id="FungiDB:I302_04951"/>
<sequence length="121" mass="12709">MRIPIALAAQLQSSLASSSSSSSTSGESLSITGPSTLHSCTPSTFHWTPTTSPYTLSLIDHTTSEDVEEMVLVTDNKATWIVDIAPGSNITLLVRDAKGNSAESLNWVVEEGGKGCLGELD</sequence>
<reference evidence="2" key="2">
    <citation type="submission" date="2014-01" db="EMBL/GenBank/DDBJ databases">
        <title>Evolution of pathogenesis and genome organization in the Tremellales.</title>
        <authorList>
            <person name="Cuomo C."/>
            <person name="Litvintseva A."/>
            <person name="Heitman J."/>
            <person name="Chen Y."/>
            <person name="Sun S."/>
            <person name="Springer D."/>
            <person name="Dromer F."/>
            <person name="Young S."/>
            <person name="Zeng Q."/>
            <person name="Chapman S."/>
            <person name="Gujja S."/>
            <person name="Saif S."/>
            <person name="Birren B."/>
        </authorList>
    </citation>
    <scope>NUCLEOTIDE SEQUENCE</scope>
    <source>
        <strain evidence="2">CBS 10118</strain>
    </source>
</reference>
<organism evidence="2">
    <name type="scientific">Kwoniella bestiolae CBS 10118</name>
    <dbReference type="NCBI Taxonomy" id="1296100"/>
    <lineage>
        <taxon>Eukaryota</taxon>
        <taxon>Fungi</taxon>
        <taxon>Dikarya</taxon>
        <taxon>Basidiomycota</taxon>
        <taxon>Agaricomycotina</taxon>
        <taxon>Tremellomycetes</taxon>
        <taxon>Tremellales</taxon>
        <taxon>Cryptococcaceae</taxon>
        <taxon>Kwoniella</taxon>
    </lineage>
</organism>
<gene>
    <name evidence="2" type="ORF">I302_04951</name>
</gene>